<name>A0A8H7S3P0_9FUNG</name>
<evidence type="ECO:0000313" key="8">
    <source>
        <dbReference type="EMBL" id="KAG2222116.1"/>
    </source>
</evidence>
<dbReference type="OrthoDB" id="421374at2759"/>
<dbReference type="SUPFAM" id="SSF55770">
    <property type="entry name" value="Profilin (actin-binding protein)"/>
    <property type="match status" value="1"/>
</dbReference>
<dbReference type="InterPro" id="IPR005455">
    <property type="entry name" value="PFN_euk"/>
</dbReference>
<organism evidence="8 9">
    <name type="scientific">Circinella minor</name>
    <dbReference type="NCBI Taxonomy" id="1195481"/>
    <lineage>
        <taxon>Eukaryota</taxon>
        <taxon>Fungi</taxon>
        <taxon>Fungi incertae sedis</taxon>
        <taxon>Mucoromycota</taxon>
        <taxon>Mucoromycotina</taxon>
        <taxon>Mucoromycetes</taxon>
        <taxon>Mucorales</taxon>
        <taxon>Lichtheimiaceae</taxon>
        <taxon>Circinella</taxon>
    </lineage>
</organism>
<evidence type="ECO:0000256" key="1">
    <source>
        <dbReference type="ARBA" id="ARBA00004245"/>
    </source>
</evidence>
<dbReference type="EMBL" id="JAEPRB010000091">
    <property type="protein sequence ID" value="KAG2222116.1"/>
    <property type="molecule type" value="Genomic_DNA"/>
</dbReference>
<dbReference type="PRINTS" id="PR00392">
    <property type="entry name" value="PROFILIN"/>
</dbReference>
<protein>
    <recommendedName>
        <fullName evidence="7">Profilin</fullName>
    </recommendedName>
</protein>
<dbReference type="SMART" id="SM00392">
    <property type="entry name" value="PROF"/>
    <property type="match status" value="1"/>
</dbReference>
<evidence type="ECO:0000256" key="2">
    <source>
        <dbReference type="ARBA" id="ARBA00010058"/>
    </source>
</evidence>
<dbReference type="PROSITE" id="PS00414">
    <property type="entry name" value="PROFILIN"/>
    <property type="match status" value="1"/>
</dbReference>
<keyword evidence="4 7" id="KW-0009">Actin-binding</keyword>
<keyword evidence="9" id="KW-1185">Reference proteome</keyword>
<evidence type="ECO:0000256" key="5">
    <source>
        <dbReference type="ARBA" id="ARBA00023212"/>
    </source>
</evidence>
<dbReference type="CDD" id="cd00148">
    <property type="entry name" value="PROF"/>
    <property type="match status" value="1"/>
</dbReference>
<evidence type="ECO:0000256" key="4">
    <source>
        <dbReference type="ARBA" id="ARBA00023203"/>
    </source>
</evidence>
<dbReference type="InterPro" id="IPR036140">
    <property type="entry name" value="PFN_sf"/>
</dbReference>
<keyword evidence="3" id="KW-0963">Cytoplasm</keyword>
<dbReference type="AlphaFoldDB" id="A0A8H7S3P0"/>
<dbReference type="Gene3D" id="3.30.450.30">
    <property type="entry name" value="Dynein light chain 2a, cytoplasmic"/>
    <property type="match status" value="1"/>
</dbReference>
<evidence type="ECO:0000313" key="9">
    <source>
        <dbReference type="Proteomes" id="UP000646827"/>
    </source>
</evidence>
<reference evidence="8 9" key="1">
    <citation type="submission" date="2020-12" db="EMBL/GenBank/DDBJ databases">
        <title>Metabolic potential, ecology and presence of endohyphal bacteria is reflected in genomic diversity of Mucoromycotina.</title>
        <authorList>
            <person name="Muszewska A."/>
            <person name="Okrasinska A."/>
            <person name="Steczkiewicz K."/>
            <person name="Drgas O."/>
            <person name="Orlowska M."/>
            <person name="Perlinska-Lenart U."/>
            <person name="Aleksandrzak-Piekarczyk T."/>
            <person name="Szatraj K."/>
            <person name="Zielenkiewicz U."/>
            <person name="Pilsyk S."/>
            <person name="Malc E."/>
            <person name="Mieczkowski P."/>
            <person name="Kruszewska J.S."/>
            <person name="Biernat P."/>
            <person name="Pawlowska J."/>
        </authorList>
    </citation>
    <scope>NUCLEOTIDE SEQUENCE [LARGE SCALE GENOMIC DNA]</scope>
    <source>
        <strain evidence="8 9">CBS 142.35</strain>
    </source>
</reference>
<dbReference type="FunFam" id="3.30.450.30:FF:000001">
    <property type="entry name" value="Profilin"/>
    <property type="match status" value="1"/>
</dbReference>
<dbReference type="InterPro" id="IPR048278">
    <property type="entry name" value="PFN"/>
</dbReference>
<comment type="subunit">
    <text evidence="6">Occurs in many kinds of cells as a complex with monomeric actin in a 1:1 ratio.</text>
</comment>
<dbReference type="GO" id="GO:0005856">
    <property type="term" value="C:cytoskeleton"/>
    <property type="evidence" value="ECO:0007669"/>
    <property type="project" value="UniProtKB-SubCell"/>
</dbReference>
<comment type="subcellular location">
    <subcellularLocation>
        <location evidence="1">Cytoplasm</location>
        <location evidence="1">Cytoskeleton</location>
    </subcellularLocation>
</comment>
<dbReference type="GO" id="GO:0003785">
    <property type="term" value="F:actin monomer binding"/>
    <property type="evidence" value="ECO:0007669"/>
    <property type="project" value="TreeGrafter"/>
</dbReference>
<dbReference type="GO" id="GO:0005938">
    <property type="term" value="C:cell cortex"/>
    <property type="evidence" value="ECO:0007669"/>
    <property type="project" value="TreeGrafter"/>
</dbReference>
<dbReference type="Pfam" id="PF00235">
    <property type="entry name" value="Profilin"/>
    <property type="match status" value="1"/>
</dbReference>
<keyword evidence="5 6" id="KW-0206">Cytoskeleton</keyword>
<dbReference type="PRINTS" id="PR01640">
    <property type="entry name" value="PROFILINPLNT"/>
</dbReference>
<dbReference type="Proteomes" id="UP000646827">
    <property type="component" value="Unassembled WGS sequence"/>
</dbReference>
<sequence length="128" mass="13850">MSWQQYVDENLIGTGNVSQAGIFGLKDGSPWATSPSFEVKSSDIKKIIAGFHDQGISLHMSGIHVAGVMYSVIKADNLSIYGKKGTSGVCIAKTEQCLVIGVYKEGIEIGNCAKTVEQMADFLRQKNY</sequence>
<proteinExistence type="inferred from homology"/>
<comment type="function">
    <text evidence="6">Binds to actin and affects the structure of the cytoskeleton. At high concentrations, profilin prevents the polymerization of actin, whereas it enhances it at low concentrations.</text>
</comment>
<dbReference type="InterPro" id="IPR027310">
    <property type="entry name" value="Profilin_CS"/>
</dbReference>
<accession>A0A8H7S3P0</accession>
<comment type="similarity">
    <text evidence="2 7">Belongs to the profilin family.</text>
</comment>
<evidence type="ECO:0000256" key="3">
    <source>
        <dbReference type="ARBA" id="ARBA00022490"/>
    </source>
</evidence>
<evidence type="ECO:0000256" key="6">
    <source>
        <dbReference type="RuleBase" id="RU003908"/>
    </source>
</evidence>
<dbReference type="PANTHER" id="PTHR11604">
    <property type="entry name" value="PROFILIN"/>
    <property type="match status" value="1"/>
</dbReference>
<comment type="caution">
    <text evidence="8">The sequence shown here is derived from an EMBL/GenBank/DDBJ whole genome shotgun (WGS) entry which is preliminary data.</text>
</comment>
<dbReference type="PANTHER" id="PTHR11604:SF0">
    <property type="entry name" value="PROFILIN"/>
    <property type="match status" value="1"/>
</dbReference>
<gene>
    <name evidence="8" type="ORF">INT45_007552</name>
</gene>
<evidence type="ECO:0000256" key="7">
    <source>
        <dbReference type="RuleBase" id="RU003909"/>
    </source>
</evidence>